<feature type="transmembrane region" description="Helical" evidence="10">
    <location>
        <begin position="96"/>
        <end position="124"/>
    </location>
</feature>
<dbReference type="GO" id="GO:0004608">
    <property type="term" value="F:phosphatidylethanolamine N-methyltransferase activity"/>
    <property type="evidence" value="ECO:0007669"/>
    <property type="project" value="TreeGrafter"/>
</dbReference>
<feature type="transmembrane region" description="Helical" evidence="10">
    <location>
        <begin position="408"/>
        <end position="434"/>
    </location>
</feature>
<keyword evidence="2" id="KW-0444">Lipid biosynthesis</keyword>
<keyword evidence="4 10" id="KW-1133">Transmembrane helix</keyword>
<keyword evidence="5" id="KW-0443">Lipid metabolism</keyword>
<evidence type="ECO:0000256" key="4">
    <source>
        <dbReference type="ARBA" id="ARBA00022989"/>
    </source>
</evidence>
<dbReference type="OrthoDB" id="4583at2759"/>
<feature type="transmembrane region" description="Helical" evidence="10">
    <location>
        <begin position="476"/>
        <end position="495"/>
    </location>
</feature>
<dbReference type="AlphaFoldDB" id="A0A0L0DSY9"/>
<evidence type="ECO:0000256" key="7">
    <source>
        <dbReference type="ARBA" id="ARBA00023209"/>
    </source>
</evidence>
<feature type="region of interest" description="Disordered" evidence="9">
    <location>
        <begin position="695"/>
        <end position="719"/>
    </location>
</feature>
<evidence type="ECO:0000256" key="3">
    <source>
        <dbReference type="ARBA" id="ARBA00022692"/>
    </source>
</evidence>
<evidence type="ECO:0000256" key="8">
    <source>
        <dbReference type="ARBA" id="ARBA00023264"/>
    </source>
</evidence>
<dbReference type="RefSeq" id="XP_013753311.1">
    <property type="nucleotide sequence ID" value="XM_013897857.1"/>
</dbReference>
<sequence length="719" mass="79470">MLVAEAAPAVAGGGGAVEVVTGSSMLRQRKSGEEAGASTTAEGAREVVANTGVDETEWPEGVQLGITRKKEVFVVPDTRDSLERALDFGSWSASEYLRLALVVGVIINAIVAPGWMVIGAYVFWRLGYDLFLGILLRNQSQRRTLTRGWRDLRAKVEAGSATKVEAMFYKYARYWVVGTMSGSARYKEAGQPFDFDSVPIECQSWLVYRELADIVLNLDAAAHLVFCFRYFEAPVSVGFWAVIRYVLGLALIVFSFWAKKDALRVVKDFAWFWGDFWFLLYFPPKPKGSGSSSGSETGSEAGGDDSFELVFDGVFEMFPHPMYTVGYGFYYGLALMSHSYTVLYVSLLGHIAQLVFLALVETPHIDKTYGTGPEAPVRNPAGLEAYFAQDLIVLANLNPMRALDVATVLLVGYTLSLSLFGFSSAFYLCLALFWRLVHVTLTGGILSAQSASDWWIRQSAARGLDRVQAFNNWKHIYNLTLVLAHASFLVAALCVKWSAPTFTFGPLLFRIPTAAILLAINLWSARSSLDVLGEYGWFYADFFLPLPSREPEYTGIYRFLNNPDSVTGYLGYYGLAVLANEPAVVFLAMFSQISHWMFVILVEKPHMHKVYGEAERSVGGIEKHLKATLQREPIRKLIAHPFARKISESARQLSESARDMTASAKTSLGEFSASARVVTSLAKDLFDKTTDNAKKMTSHIIPEPLPDSDDDEPPVGGAS</sequence>
<dbReference type="GeneID" id="25568890"/>
<evidence type="ECO:0000256" key="2">
    <source>
        <dbReference type="ARBA" id="ARBA00022516"/>
    </source>
</evidence>
<gene>
    <name evidence="11" type="ORF">AMSG_10733</name>
</gene>
<dbReference type="eggNOG" id="ENOG502QRGH">
    <property type="taxonomic scope" value="Eukaryota"/>
</dbReference>
<dbReference type="GO" id="GO:0006656">
    <property type="term" value="P:phosphatidylcholine biosynthetic process"/>
    <property type="evidence" value="ECO:0007669"/>
    <property type="project" value="UniProtKB-UniPathway"/>
</dbReference>
<name>A0A0L0DSY9_THETB</name>
<dbReference type="Pfam" id="PF04191">
    <property type="entry name" value="PEMT"/>
    <property type="match status" value="2"/>
</dbReference>
<dbReference type="OMA" id="PPVTHDM"/>
<dbReference type="UniPathway" id="UPA00753"/>
<dbReference type="InterPro" id="IPR007318">
    <property type="entry name" value="Phopholipid_MeTrfase"/>
</dbReference>
<comment type="subcellular location">
    <subcellularLocation>
        <location evidence="1">Endomembrane system</location>
        <topology evidence="1">Multi-pass membrane protein</topology>
    </subcellularLocation>
</comment>
<dbReference type="STRING" id="461836.A0A0L0DSY9"/>
<keyword evidence="11" id="KW-0808">Transferase</keyword>
<evidence type="ECO:0000256" key="6">
    <source>
        <dbReference type="ARBA" id="ARBA00023136"/>
    </source>
</evidence>
<evidence type="ECO:0000256" key="1">
    <source>
        <dbReference type="ARBA" id="ARBA00004127"/>
    </source>
</evidence>
<keyword evidence="8" id="KW-1208">Phospholipid metabolism</keyword>
<reference evidence="11 12" key="1">
    <citation type="submission" date="2010-05" db="EMBL/GenBank/DDBJ databases">
        <title>The Genome Sequence of Thecamonas trahens ATCC 50062.</title>
        <authorList>
            <consortium name="The Broad Institute Genome Sequencing Platform"/>
            <person name="Russ C."/>
            <person name="Cuomo C."/>
            <person name="Shea T."/>
            <person name="Young S.K."/>
            <person name="Zeng Q."/>
            <person name="Koehrsen M."/>
            <person name="Haas B."/>
            <person name="Borodovsky M."/>
            <person name="Guigo R."/>
            <person name="Alvarado L."/>
            <person name="Berlin A."/>
            <person name="Bochicchio J."/>
            <person name="Borenstein D."/>
            <person name="Chapman S."/>
            <person name="Chen Z."/>
            <person name="Freedman E."/>
            <person name="Gellesch M."/>
            <person name="Goldberg J."/>
            <person name="Griggs A."/>
            <person name="Gujja S."/>
            <person name="Heilman E."/>
            <person name="Heiman D."/>
            <person name="Hepburn T."/>
            <person name="Howarth C."/>
            <person name="Jen D."/>
            <person name="Larson L."/>
            <person name="Mehta T."/>
            <person name="Park D."/>
            <person name="Pearson M."/>
            <person name="Roberts A."/>
            <person name="Saif S."/>
            <person name="Shenoy N."/>
            <person name="Sisk P."/>
            <person name="Stolte C."/>
            <person name="Sykes S."/>
            <person name="Thomson T."/>
            <person name="Walk T."/>
            <person name="White J."/>
            <person name="Yandava C."/>
            <person name="Burger G."/>
            <person name="Gray M.W."/>
            <person name="Holland P.W.H."/>
            <person name="King N."/>
            <person name="Lang F.B.F."/>
            <person name="Roger A.J."/>
            <person name="Ruiz-Trillo I."/>
            <person name="Lander E."/>
            <person name="Nusbaum C."/>
        </authorList>
    </citation>
    <scope>NUCLEOTIDE SEQUENCE [LARGE SCALE GENOMIC DNA]</scope>
    <source>
        <strain evidence="11 12">ATCC 50062</strain>
    </source>
</reference>
<dbReference type="EMBL" id="GL349495">
    <property type="protein sequence ID" value="KNC55131.1"/>
    <property type="molecule type" value="Genomic_DNA"/>
</dbReference>
<protein>
    <submittedName>
        <fullName evidence="11">Phosphatidylethanolamine methyltransferase</fullName>
    </submittedName>
</protein>
<dbReference type="GO" id="GO:0012505">
    <property type="term" value="C:endomembrane system"/>
    <property type="evidence" value="ECO:0007669"/>
    <property type="project" value="UniProtKB-SubCell"/>
</dbReference>
<evidence type="ECO:0000256" key="9">
    <source>
        <dbReference type="SAM" id="MobiDB-lite"/>
    </source>
</evidence>
<keyword evidence="11" id="KW-0489">Methyltransferase</keyword>
<evidence type="ECO:0000256" key="10">
    <source>
        <dbReference type="SAM" id="Phobius"/>
    </source>
</evidence>
<keyword evidence="7" id="KW-0594">Phospholipid biosynthesis</keyword>
<evidence type="ECO:0000313" key="12">
    <source>
        <dbReference type="Proteomes" id="UP000054408"/>
    </source>
</evidence>
<keyword evidence="3 10" id="KW-0812">Transmembrane</keyword>
<organism evidence="11 12">
    <name type="scientific">Thecamonas trahens ATCC 50062</name>
    <dbReference type="NCBI Taxonomy" id="461836"/>
    <lineage>
        <taxon>Eukaryota</taxon>
        <taxon>Apusozoa</taxon>
        <taxon>Apusomonadida</taxon>
        <taxon>Apusomonadidae</taxon>
        <taxon>Thecamonas</taxon>
    </lineage>
</organism>
<dbReference type="PANTHER" id="PTHR32138:SF0">
    <property type="entry name" value="PHOSPHATIDYLETHANOLAMINE N-METHYLTRANSFERASE"/>
    <property type="match status" value="1"/>
</dbReference>
<accession>A0A0L0DSY9</accession>
<dbReference type="PANTHER" id="PTHR32138">
    <property type="entry name" value="PHOSPHATIDYLETHANOLAMINE N-METHYLTRANSFERASE"/>
    <property type="match status" value="1"/>
</dbReference>
<feature type="transmembrane region" description="Helical" evidence="10">
    <location>
        <begin position="507"/>
        <end position="525"/>
    </location>
</feature>
<evidence type="ECO:0000313" key="11">
    <source>
        <dbReference type="EMBL" id="KNC55131.1"/>
    </source>
</evidence>
<keyword evidence="6 10" id="KW-0472">Membrane</keyword>
<dbReference type="GO" id="GO:0032259">
    <property type="term" value="P:methylation"/>
    <property type="evidence" value="ECO:0007669"/>
    <property type="project" value="UniProtKB-KW"/>
</dbReference>
<proteinExistence type="predicted"/>
<keyword evidence="12" id="KW-1185">Reference proteome</keyword>
<feature type="transmembrane region" description="Helical" evidence="10">
    <location>
        <begin position="237"/>
        <end position="258"/>
    </location>
</feature>
<dbReference type="Proteomes" id="UP000054408">
    <property type="component" value="Unassembled WGS sequence"/>
</dbReference>
<evidence type="ECO:0000256" key="5">
    <source>
        <dbReference type="ARBA" id="ARBA00023098"/>
    </source>
</evidence>